<protein>
    <submittedName>
        <fullName evidence="1">Uncharacterized protein</fullName>
    </submittedName>
</protein>
<sequence length="110" mass="11568">MNDAELSALVDDHYLAEAQTLTGTEANLLKLAELRGMLSAAQAGRWVELKAAYVRTQTLGGPESDPLTRAVAALGLLADRVAAVESAINRAVDPRHLIANPAPRTPGARA</sequence>
<proteinExistence type="predicted"/>
<gene>
    <name evidence="1" type="ORF">SAM23877_0243</name>
</gene>
<evidence type="ECO:0000313" key="1">
    <source>
        <dbReference type="EMBL" id="AKZ53292.1"/>
    </source>
</evidence>
<reference evidence="2" key="1">
    <citation type="journal article" date="2015" name="J. Biotechnol.">
        <title>Complete genome sequence of Streptomyces ambofaciens ATCC 23877, the spiramycin producer.</title>
        <authorList>
            <person name="Thibessard A."/>
            <person name="Haas D."/>
            <person name="Gerbaud C."/>
            <person name="Aigle B."/>
            <person name="Lautru S."/>
            <person name="Pernodet J.L."/>
            <person name="Leblond P."/>
        </authorList>
    </citation>
    <scope>NUCLEOTIDE SEQUENCE [LARGE SCALE GENOMIC DNA]</scope>
    <source>
        <strain evidence="2">ATCC 23877 / 3486 / DSM 40053 / JCM 4204 / NBRC 12836 / NRRL B-2516</strain>
    </source>
</reference>
<dbReference type="EMBL" id="CP012382">
    <property type="protein sequence ID" value="AKZ53292.1"/>
    <property type="molecule type" value="Genomic_DNA"/>
</dbReference>
<dbReference type="RefSeq" id="WP_053125947.1">
    <property type="nucleotide sequence ID" value="NZ_CP012382.1"/>
</dbReference>
<dbReference type="AlphaFoldDB" id="A0A0K2AKA8"/>
<name>A0A0K2AKA8_STRA7</name>
<dbReference type="Proteomes" id="UP000061018">
    <property type="component" value="Chromosome"/>
</dbReference>
<accession>A0A0K2AKA8</accession>
<dbReference type="KEGG" id="samb:SAM23877_0243"/>
<organism evidence="1 2">
    <name type="scientific">Streptomyces ambofaciens (strain ATCC 23877 / 3486 / DSM 40053 / JCM 4204 / NBRC 12836 / NRRL B-2516)</name>
    <dbReference type="NCBI Taxonomy" id="278992"/>
    <lineage>
        <taxon>Bacteria</taxon>
        <taxon>Bacillati</taxon>
        <taxon>Actinomycetota</taxon>
        <taxon>Actinomycetes</taxon>
        <taxon>Kitasatosporales</taxon>
        <taxon>Streptomycetaceae</taxon>
        <taxon>Streptomyces</taxon>
    </lineage>
</organism>
<evidence type="ECO:0000313" key="2">
    <source>
        <dbReference type="Proteomes" id="UP000061018"/>
    </source>
</evidence>